<protein>
    <submittedName>
        <fullName evidence="1">Uncharacterized protein</fullName>
    </submittedName>
</protein>
<evidence type="ECO:0000313" key="1">
    <source>
        <dbReference type="EMBL" id="APG65395.1"/>
    </source>
</evidence>
<dbReference type="EMBL" id="CP018155">
    <property type="protein sequence ID" value="APG65395.1"/>
    <property type="molecule type" value="Genomic_DNA"/>
</dbReference>
<evidence type="ECO:0000313" key="2">
    <source>
        <dbReference type="Proteomes" id="UP000181898"/>
    </source>
</evidence>
<organism evidence="1 2">
    <name type="scientific">Tenacibaculum todarodis</name>
    <dbReference type="NCBI Taxonomy" id="1850252"/>
    <lineage>
        <taxon>Bacteria</taxon>
        <taxon>Pseudomonadati</taxon>
        <taxon>Bacteroidota</taxon>
        <taxon>Flavobacteriia</taxon>
        <taxon>Flavobacteriales</taxon>
        <taxon>Flavobacteriaceae</taxon>
        <taxon>Tenacibaculum</taxon>
    </lineage>
</organism>
<dbReference type="AlphaFoldDB" id="A0A1L3JJR4"/>
<sequence length="192" mass="22839">MKRLILLIIFLSTLFSYSQEFIKCKDSINYLYIKNNNYHSYLKVEGKLEKTENPKVFKLGDYILQTLLIEKNKFNKGKDNEIEIIVNYILKESEYLTSVYKSKLDLNFVPIELEKNKKAVLWFFKIPEEFKKNINEPIKAERQVFVSRLTEEFIYSIASTQFENQSFEKIKEILGELIKSVEYGKVKEEICN</sequence>
<proteinExistence type="predicted"/>
<keyword evidence="2" id="KW-1185">Reference proteome</keyword>
<name>A0A1L3JJR4_9FLAO</name>
<dbReference type="RefSeq" id="WP_072555922.1">
    <property type="nucleotide sequence ID" value="NZ_CP018155.1"/>
</dbReference>
<dbReference type="Proteomes" id="UP000181898">
    <property type="component" value="Chromosome"/>
</dbReference>
<reference evidence="1 2" key="1">
    <citation type="submission" date="2016-11" db="EMBL/GenBank/DDBJ databases">
        <title>Tenacibaculum sp. LPB0136, isolated from marine environment.</title>
        <authorList>
            <person name="Kim E."/>
            <person name="Yi H."/>
        </authorList>
    </citation>
    <scope>NUCLEOTIDE SEQUENCE [LARGE SCALE GENOMIC DNA]</scope>
    <source>
        <strain evidence="1 2">LPB0136</strain>
    </source>
</reference>
<dbReference type="STRING" id="1850252.LPB136_08530"/>
<dbReference type="KEGG" id="ten:LPB136_08530"/>
<accession>A0A1L3JJR4</accession>
<gene>
    <name evidence="1" type="ORF">LPB136_08530</name>
</gene>